<comment type="caution">
    <text evidence="2">The sequence shown here is derived from an EMBL/GenBank/DDBJ whole genome shotgun (WGS) entry which is preliminary data.</text>
</comment>
<dbReference type="Gene3D" id="1.20.1280.50">
    <property type="match status" value="1"/>
</dbReference>
<dbReference type="AlphaFoldDB" id="A0A9Q0N7P5"/>
<dbReference type="InterPro" id="IPR036047">
    <property type="entry name" value="F-box-like_dom_sf"/>
</dbReference>
<dbReference type="Pfam" id="PF12937">
    <property type="entry name" value="F-box-like"/>
    <property type="match status" value="1"/>
</dbReference>
<gene>
    <name evidence="2" type="ORF">Bhyg_09283</name>
</gene>
<dbReference type="SUPFAM" id="SSF81383">
    <property type="entry name" value="F-box domain"/>
    <property type="match status" value="1"/>
</dbReference>
<accession>A0A9Q0N7P5</accession>
<name>A0A9Q0N7P5_9DIPT</name>
<dbReference type="Proteomes" id="UP001151699">
    <property type="component" value="Chromosome B"/>
</dbReference>
<proteinExistence type="predicted"/>
<sequence>MMFFDLSVFTVVEFNLYACFSADGFHSTYMRKSTEFVEILNNNWKHFDGSMVAAVSGNPNKFALRCINVVDDSLSFRFATFNLWCKFGIVEKLVVQCVGAIGRIIAETVIWTENRFTESAFFQFTFRLVGFLFEANIITLLALYLLIHSATNLPCITVRTFTRLKSKKHFKLNVQFGSAPYKNAKTISLIFENFVFCFEEKNLSKLEMCLCMGLKLHTKSYIMLLIFEISDEFHFNDCGNISPYGWRETICSSKYRMLAHYKYKFLIALQTEYFLEVLTDKFTNNLVLKTSFNIIIIRQHGKNDKICCCLMKCFFNYSETDCCSLVSTSAKFVLLTKPRIFETFSEDEFCSWFSSTNFAVFFLKVSKASITRLSLSPVKTSSVIWGLSFVNFSQSKSHSTSKERNVLSLADDFAESNLNDIYGCTNSDQILKIFNDVMLYIHHCFQISSFFYLLGTRESIPMEYMKKVLCEVHKIMFKAFNYLHTYLEVLKSIYQTKLFIFFFTNGIAQVICMYEITELFGGLEIHLPNEIVYLFFHKWNCAGHLYLTINKMCKVRSISDLPPEILITIFRYLDQRSLANATIICK</sequence>
<organism evidence="2 3">
    <name type="scientific">Pseudolycoriella hygida</name>
    <dbReference type="NCBI Taxonomy" id="35572"/>
    <lineage>
        <taxon>Eukaryota</taxon>
        <taxon>Metazoa</taxon>
        <taxon>Ecdysozoa</taxon>
        <taxon>Arthropoda</taxon>
        <taxon>Hexapoda</taxon>
        <taxon>Insecta</taxon>
        <taxon>Pterygota</taxon>
        <taxon>Neoptera</taxon>
        <taxon>Endopterygota</taxon>
        <taxon>Diptera</taxon>
        <taxon>Nematocera</taxon>
        <taxon>Sciaroidea</taxon>
        <taxon>Sciaridae</taxon>
        <taxon>Pseudolycoriella</taxon>
    </lineage>
</organism>
<evidence type="ECO:0000259" key="1">
    <source>
        <dbReference type="PROSITE" id="PS50181"/>
    </source>
</evidence>
<evidence type="ECO:0000313" key="3">
    <source>
        <dbReference type="Proteomes" id="UP001151699"/>
    </source>
</evidence>
<protein>
    <recommendedName>
        <fullName evidence="1">F-box domain-containing protein</fullName>
    </recommendedName>
</protein>
<dbReference type="OrthoDB" id="10257471at2759"/>
<dbReference type="EMBL" id="WJQU01000002">
    <property type="protein sequence ID" value="KAJ6644316.1"/>
    <property type="molecule type" value="Genomic_DNA"/>
</dbReference>
<reference evidence="2" key="1">
    <citation type="submission" date="2022-07" db="EMBL/GenBank/DDBJ databases">
        <authorList>
            <person name="Trinca V."/>
            <person name="Uliana J.V.C."/>
            <person name="Torres T.T."/>
            <person name="Ward R.J."/>
            <person name="Monesi N."/>
        </authorList>
    </citation>
    <scope>NUCLEOTIDE SEQUENCE</scope>
    <source>
        <strain evidence="2">HSMRA1968</strain>
        <tissue evidence="2">Whole embryos</tissue>
    </source>
</reference>
<dbReference type="PROSITE" id="PS50181">
    <property type="entry name" value="FBOX"/>
    <property type="match status" value="1"/>
</dbReference>
<feature type="domain" description="F-box" evidence="1">
    <location>
        <begin position="555"/>
        <end position="586"/>
    </location>
</feature>
<keyword evidence="3" id="KW-1185">Reference proteome</keyword>
<feature type="non-terminal residue" evidence="2">
    <location>
        <position position="586"/>
    </location>
</feature>
<dbReference type="InterPro" id="IPR001810">
    <property type="entry name" value="F-box_dom"/>
</dbReference>
<evidence type="ECO:0000313" key="2">
    <source>
        <dbReference type="EMBL" id="KAJ6644316.1"/>
    </source>
</evidence>
<dbReference type="CDD" id="cd09917">
    <property type="entry name" value="F-box_SF"/>
    <property type="match status" value="1"/>
</dbReference>